<dbReference type="AlphaFoldDB" id="K0EWA2"/>
<dbReference type="Proteomes" id="UP000006304">
    <property type="component" value="Chromosome"/>
</dbReference>
<organism evidence="2 3">
    <name type="scientific">Nocardia brasiliensis (strain ATCC 700358 / HUJEG-1)</name>
    <dbReference type="NCBI Taxonomy" id="1133849"/>
    <lineage>
        <taxon>Bacteria</taxon>
        <taxon>Bacillati</taxon>
        <taxon>Actinomycetota</taxon>
        <taxon>Actinomycetes</taxon>
        <taxon>Mycobacteriales</taxon>
        <taxon>Nocardiaceae</taxon>
        <taxon>Nocardia</taxon>
    </lineage>
</organism>
<dbReference type="RefSeq" id="WP_014986978.1">
    <property type="nucleotide sequence ID" value="NC_018681.1"/>
</dbReference>
<dbReference type="eggNOG" id="COG2334">
    <property type="taxonomic scope" value="Bacteria"/>
</dbReference>
<dbReference type="InterPro" id="IPR011009">
    <property type="entry name" value="Kinase-like_dom_sf"/>
</dbReference>
<keyword evidence="3" id="KW-1185">Reference proteome</keyword>
<sequence length="325" mass="35062">MEIGAVTPQDVGMTGIEEDTAFRIDWEQLPHEVRAGIEERLGGTVLRAVCQRGGFSHGLAARVRLAHGARVFVKAIDVADELATAYRSEARTALCLPERVPTPRCRFGEEIAGWFVTAFDEVEGVHPRLADPGEAADVLRTIGGMAQVLTPNPVPHAPTIADALGSAFVGWRTFAEQGPPADLDDWSLRHLDQLAELEKHWLAAASGETLLHTDLSPSNMLRRADAAVLVVDWAWACRGAAWVDLALLAPSFAAAGVDPDSILATHPVTADVDPGAIDAVVCAMGGYWATNSRKPAIPSSPKLRTHQRRFAGLARDWLQRRVGWA</sequence>
<name>K0EWA2_NOCB7</name>
<evidence type="ECO:0000313" key="3">
    <source>
        <dbReference type="Proteomes" id="UP000006304"/>
    </source>
</evidence>
<dbReference type="EMBL" id="CP003876">
    <property type="protein sequence ID" value="AFU04123.1"/>
    <property type="molecule type" value="Genomic_DNA"/>
</dbReference>
<proteinExistence type="predicted"/>
<feature type="domain" description="Aminoglycoside phosphotransferase" evidence="1">
    <location>
        <begin position="60"/>
        <end position="251"/>
    </location>
</feature>
<dbReference type="SUPFAM" id="SSF56112">
    <property type="entry name" value="Protein kinase-like (PK-like)"/>
    <property type="match status" value="1"/>
</dbReference>
<dbReference type="Pfam" id="PF01636">
    <property type="entry name" value="APH"/>
    <property type="match status" value="1"/>
</dbReference>
<gene>
    <name evidence="2" type="ORF">O3I_030870</name>
</gene>
<dbReference type="HOGENOM" id="CLU_077925_0_0_11"/>
<dbReference type="InterPro" id="IPR002575">
    <property type="entry name" value="Aminoglycoside_PTrfase"/>
</dbReference>
<protein>
    <recommendedName>
        <fullName evidence="1">Aminoglycoside phosphotransferase domain-containing protein</fullName>
    </recommendedName>
</protein>
<dbReference type="KEGG" id="nbr:O3I_030870"/>
<evidence type="ECO:0000259" key="1">
    <source>
        <dbReference type="Pfam" id="PF01636"/>
    </source>
</evidence>
<evidence type="ECO:0000313" key="2">
    <source>
        <dbReference type="EMBL" id="AFU04123.1"/>
    </source>
</evidence>
<dbReference type="STRING" id="1133849.O3I_030870"/>
<dbReference type="Gene3D" id="3.90.1200.10">
    <property type="match status" value="1"/>
</dbReference>
<accession>K0EWA2</accession>
<reference evidence="2 3" key="1">
    <citation type="journal article" date="2012" name="J. Bacteriol.">
        <title>Complete genome sequence of Nocardia brasiliensis HUJEG-1.</title>
        <authorList>
            <person name="Vera-Cabrera L."/>
            <person name="Ortiz-Lopez R."/>
            <person name="Elizondo-Gonzalez R."/>
            <person name="Perez-Maya A.A."/>
            <person name="Ocampo-Candiani J."/>
        </authorList>
    </citation>
    <scope>NUCLEOTIDE SEQUENCE [LARGE SCALE GENOMIC DNA]</scope>
    <source>
        <strain evidence="3">ATCC 700358</strain>
    </source>
</reference>